<dbReference type="EMBL" id="JARPOI010000003">
    <property type="protein sequence ID" value="KAJ9184924.1"/>
    <property type="molecule type" value="Genomic_DNA"/>
</dbReference>
<evidence type="ECO:0000313" key="2">
    <source>
        <dbReference type="EMBL" id="KAJ9184924.1"/>
    </source>
</evidence>
<dbReference type="Pfam" id="PF02519">
    <property type="entry name" value="Auxin_inducible"/>
    <property type="match status" value="1"/>
</dbReference>
<name>A0ABQ9MXB9_HEVBR</name>
<organism evidence="2 3">
    <name type="scientific">Hevea brasiliensis</name>
    <name type="common">Para rubber tree</name>
    <name type="synonym">Siphonia brasiliensis</name>
    <dbReference type="NCBI Taxonomy" id="3981"/>
    <lineage>
        <taxon>Eukaryota</taxon>
        <taxon>Viridiplantae</taxon>
        <taxon>Streptophyta</taxon>
        <taxon>Embryophyta</taxon>
        <taxon>Tracheophyta</taxon>
        <taxon>Spermatophyta</taxon>
        <taxon>Magnoliopsida</taxon>
        <taxon>eudicotyledons</taxon>
        <taxon>Gunneridae</taxon>
        <taxon>Pentapetalae</taxon>
        <taxon>rosids</taxon>
        <taxon>fabids</taxon>
        <taxon>Malpighiales</taxon>
        <taxon>Euphorbiaceae</taxon>
        <taxon>Crotonoideae</taxon>
        <taxon>Micrandreae</taxon>
        <taxon>Hevea</taxon>
    </lineage>
</organism>
<dbReference type="Proteomes" id="UP001174677">
    <property type="component" value="Chromosome 3"/>
</dbReference>
<evidence type="ECO:0000313" key="3">
    <source>
        <dbReference type="Proteomes" id="UP001174677"/>
    </source>
</evidence>
<dbReference type="InterPro" id="IPR003676">
    <property type="entry name" value="SAUR_fam"/>
</dbReference>
<gene>
    <name evidence="2" type="ORF">P3X46_004609</name>
</gene>
<dbReference type="PANTHER" id="PTHR31374">
    <property type="entry name" value="AUXIN-INDUCED PROTEIN-LIKE-RELATED"/>
    <property type="match status" value="1"/>
</dbReference>
<reference evidence="2" key="1">
    <citation type="journal article" date="2023" name="Plant Biotechnol. J.">
        <title>Chromosome-level wild Hevea brasiliensis genome provides new tools for genomic-assisted breeding and valuable loci to elevate rubber yield.</title>
        <authorList>
            <person name="Cheng H."/>
            <person name="Song X."/>
            <person name="Hu Y."/>
            <person name="Wu T."/>
            <person name="Yang Q."/>
            <person name="An Z."/>
            <person name="Feng S."/>
            <person name="Deng Z."/>
            <person name="Wu W."/>
            <person name="Zeng X."/>
            <person name="Tu M."/>
            <person name="Wang X."/>
            <person name="Huang H."/>
        </authorList>
    </citation>
    <scope>NUCLEOTIDE SEQUENCE</scope>
    <source>
        <strain evidence="2">MT/VB/25A 57/8</strain>
    </source>
</reference>
<comment type="caution">
    <text evidence="2">The sequence shown here is derived from an EMBL/GenBank/DDBJ whole genome shotgun (WGS) entry which is preliminary data.</text>
</comment>
<protein>
    <submittedName>
        <fullName evidence="2">Uncharacterized protein</fullName>
    </submittedName>
</protein>
<accession>A0ABQ9MXB9</accession>
<comment type="similarity">
    <text evidence="1">Belongs to the ARG7 family.</text>
</comment>
<evidence type="ECO:0000256" key="1">
    <source>
        <dbReference type="ARBA" id="ARBA00006974"/>
    </source>
</evidence>
<proteinExistence type="inferred from homology"/>
<dbReference type="PANTHER" id="PTHR31374:SF311">
    <property type="entry name" value="SMALL AUXIN-UP RNA"/>
    <property type="match status" value="1"/>
</dbReference>
<keyword evidence="3" id="KW-1185">Reference proteome</keyword>
<sequence>MPSPRTSSKKMGSLFKTIKSSSYKLLSKSTDVKAKTPHVRRGHIPMYVGDEGKRYQVPVENLRFPGLQELIKQSLDDDLDSKIDGPIVLACTTDEFDQILKLAEGY</sequence>